<protein>
    <submittedName>
        <fullName evidence="2">Transcriptional regulator</fullName>
    </submittedName>
</protein>
<keyword evidence="3" id="KW-1185">Reference proteome</keyword>
<name>A0ABU1VW16_9GAMM</name>
<gene>
    <name evidence="2" type="ORF">J2W69_000807</name>
</gene>
<dbReference type="Proteomes" id="UP001257909">
    <property type="component" value="Unassembled WGS sequence"/>
</dbReference>
<dbReference type="PANTHER" id="PTHR40688">
    <property type="match status" value="1"/>
</dbReference>
<dbReference type="SUPFAM" id="SSF47598">
    <property type="entry name" value="Ribbon-helix-helix"/>
    <property type="match status" value="1"/>
</dbReference>
<dbReference type="Gene3D" id="1.10.1220.10">
    <property type="entry name" value="Met repressor-like"/>
    <property type="match status" value="1"/>
</dbReference>
<dbReference type="RefSeq" id="WP_310274802.1">
    <property type="nucleotide sequence ID" value="NZ_JAVDWR010000001.1"/>
</dbReference>
<dbReference type="InterPro" id="IPR002145">
    <property type="entry name" value="CopG"/>
</dbReference>
<proteinExistence type="predicted"/>
<accession>A0ABU1VW16</accession>
<dbReference type="InterPro" id="IPR010985">
    <property type="entry name" value="Ribbon_hlx_hlx"/>
</dbReference>
<dbReference type="InterPro" id="IPR013321">
    <property type="entry name" value="Arc_rbn_hlx_hlx"/>
</dbReference>
<dbReference type="PANTHER" id="PTHR40688:SF2">
    <property type="entry name" value="RIBBON-HELIX-HELIX PROTEIN COPG DOMAIN-CONTAINING PROTEIN"/>
    <property type="match status" value="1"/>
</dbReference>
<evidence type="ECO:0000259" key="1">
    <source>
        <dbReference type="Pfam" id="PF01402"/>
    </source>
</evidence>
<evidence type="ECO:0000313" key="2">
    <source>
        <dbReference type="EMBL" id="MDR7119892.1"/>
    </source>
</evidence>
<sequence length="95" mass="10928">MSVTTVRLQADVEHQLEAIANKLHRTKGWVINQALSEYIDKQNLEQDRWQQTLDAMESATQGKVVDVSEVHSWLSSWGTGNELDAPRPDFERHQK</sequence>
<dbReference type="CDD" id="cd22233">
    <property type="entry name" value="RHH_CopAso-like"/>
    <property type="match status" value="1"/>
</dbReference>
<dbReference type="EMBL" id="JAVDWR010000001">
    <property type="protein sequence ID" value="MDR7119892.1"/>
    <property type="molecule type" value="Genomic_DNA"/>
</dbReference>
<dbReference type="Pfam" id="PF01402">
    <property type="entry name" value="RHH_1"/>
    <property type="match status" value="1"/>
</dbReference>
<evidence type="ECO:0000313" key="3">
    <source>
        <dbReference type="Proteomes" id="UP001257909"/>
    </source>
</evidence>
<comment type="caution">
    <text evidence="2">The sequence shown here is derived from an EMBL/GenBank/DDBJ whole genome shotgun (WGS) entry which is preliminary data.</text>
</comment>
<dbReference type="InterPro" id="IPR052991">
    <property type="entry name" value="Non-func_TypeII_TA_Antitoxin"/>
</dbReference>
<reference evidence="2 3" key="1">
    <citation type="submission" date="2023-07" db="EMBL/GenBank/DDBJ databases">
        <title>Sorghum-associated microbial communities from plants grown in Nebraska, USA.</title>
        <authorList>
            <person name="Schachtman D."/>
        </authorList>
    </citation>
    <scope>NUCLEOTIDE SEQUENCE [LARGE SCALE GENOMIC DNA]</scope>
    <source>
        <strain evidence="2 3">4138</strain>
    </source>
</reference>
<feature type="domain" description="Ribbon-helix-helix protein CopG" evidence="1">
    <location>
        <begin position="3"/>
        <end position="42"/>
    </location>
</feature>
<organism evidence="2 3">
    <name type="scientific">Rheinheimera soli</name>
    <dbReference type="NCBI Taxonomy" id="443616"/>
    <lineage>
        <taxon>Bacteria</taxon>
        <taxon>Pseudomonadati</taxon>
        <taxon>Pseudomonadota</taxon>
        <taxon>Gammaproteobacteria</taxon>
        <taxon>Chromatiales</taxon>
        <taxon>Chromatiaceae</taxon>
        <taxon>Rheinheimera</taxon>
    </lineage>
</organism>